<keyword evidence="1" id="KW-0472">Membrane</keyword>
<evidence type="ECO:0000313" key="3">
    <source>
        <dbReference type="Proteomes" id="UP001151081"/>
    </source>
</evidence>
<evidence type="ECO:0000313" key="2">
    <source>
        <dbReference type="EMBL" id="MDC3986316.1"/>
    </source>
</evidence>
<sequence length="387" mass="43437">MTSVPMAPSRPLEPSRARGSSGLVEFFLVGGVTPLLFPLSFLLRRAFELDPAEYAVGFLMFHAAFVINDPHFAVTYLLFYKDVKARAFGGAFRGAQRVRYLVAGFGVPLILGGVALVGLATKSAFTLSLLIRLMFLLVGWHYVKQGFGVFTVLAARRGVRFAPRERFAVLAHCFSGWAYAWASPTDPGREVEEKGVVYTTLAHPAWLEHLTHVVFLSTLLPLAWVLVQKWRREGRLPILTPLTALLCSIWSWSIYSSSDPLVRYVIPALHSVQYLYFVWLMKGNEAREREGPPWFERSARTRIGILAVSAIGLGWLLFHGAPTALDEALAPRGRATLEDLGPTPYFAALYAFVNIHHYFMDTVIWRRENPETRYLQEPALGDERHAS</sequence>
<feature type="transmembrane region" description="Helical" evidence="1">
    <location>
        <begin position="261"/>
        <end position="282"/>
    </location>
</feature>
<feature type="transmembrane region" description="Helical" evidence="1">
    <location>
        <begin position="55"/>
        <end position="79"/>
    </location>
</feature>
<feature type="transmembrane region" description="Helical" evidence="1">
    <location>
        <begin position="133"/>
        <end position="155"/>
    </location>
</feature>
<feature type="transmembrane region" description="Helical" evidence="1">
    <location>
        <begin position="238"/>
        <end position="255"/>
    </location>
</feature>
<dbReference type="RefSeq" id="WP_272425494.1">
    <property type="nucleotide sequence ID" value="NZ_JAGTJJ010000037.1"/>
</dbReference>
<keyword evidence="1" id="KW-0812">Transmembrane</keyword>
<proteinExistence type="predicted"/>
<feature type="transmembrane region" description="Helical" evidence="1">
    <location>
        <begin position="303"/>
        <end position="325"/>
    </location>
</feature>
<organism evidence="2 3">
    <name type="scientific">Polyangium jinanense</name>
    <dbReference type="NCBI Taxonomy" id="2829994"/>
    <lineage>
        <taxon>Bacteria</taxon>
        <taxon>Pseudomonadati</taxon>
        <taxon>Myxococcota</taxon>
        <taxon>Polyangia</taxon>
        <taxon>Polyangiales</taxon>
        <taxon>Polyangiaceae</taxon>
        <taxon>Polyangium</taxon>
    </lineage>
</organism>
<dbReference type="AlphaFoldDB" id="A0A9X4AW27"/>
<feature type="transmembrane region" description="Helical" evidence="1">
    <location>
        <begin position="204"/>
        <end position="226"/>
    </location>
</feature>
<feature type="transmembrane region" description="Helical" evidence="1">
    <location>
        <begin position="167"/>
        <end position="184"/>
    </location>
</feature>
<keyword evidence="1" id="KW-1133">Transmembrane helix</keyword>
<evidence type="ECO:0000256" key="1">
    <source>
        <dbReference type="SAM" id="Phobius"/>
    </source>
</evidence>
<keyword evidence="3" id="KW-1185">Reference proteome</keyword>
<name>A0A9X4AW27_9BACT</name>
<feature type="transmembrane region" description="Helical" evidence="1">
    <location>
        <begin position="345"/>
        <end position="365"/>
    </location>
</feature>
<accession>A0A9X4AW27</accession>
<dbReference type="EMBL" id="JAGTJJ010000037">
    <property type="protein sequence ID" value="MDC3986316.1"/>
    <property type="molecule type" value="Genomic_DNA"/>
</dbReference>
<reference evidence="2 3" key="1">
    <citation type="submission" date="2021-04" db="EMBL/GenBank/DDBJ databases">
        <title>Genome analysis of Polyangium sp.</title>
        <authorList>
            <person name="Li Y."/>
            <person name="Wang J."/>
        </authorList>
    </citation>
    <scope>NUCLEOTIDE SEQUENCE [LARGE SCALE GENOMIC DNA]</scope>
    <source>
        <strain evidence="2 3">SDU14</strain>
    </source>
</reference>
<feature type="transmembrane region" description="Helical" evidence="1">
    <location>
        <begin position="100"/>
        <end position="121"/>
    </location>
</feature>
<comment type="caution">
    <text evidence="2">The sequence shown here is derived from an EMBL/GenBank/DDBJ whole genome shotgun (WGS) entry which is preliminary data.</text>
</comment>
<gene>
    <name evidence="2" type="ORF">KEG57_37905</name>
</gene>
<dbReference type="Proteomes" id="UP001151081">
    <property type="component" value="Unassembled WGS sequence"/>
</dbReference>
<protein>
    <submittedName>
        <fullName evidence="2">Uncharacterized protein</fullName>
    </submittedName>
</protein>
<feature type="transmembrane region" description="Helical" evidence="1">
    <location>
        <begin position="21"/>
        <end position="43"/>
    </location>
</feature>